<dbReference type="EMBL" id="QGAL01000013">
    <property type="protein sequence ID" value="TKK13678.1"/>
    <property type="molecule type" value="Genomic_DNA"/>
</dbReference>
<protein>
    <recommendedName>
        <fullName evidence="1">Replication initiation protein</fullName>
    </recommendedName>
</protein>
<proteinExistence type="predicted"/>
<keyword evidence="2" id="KW-0235">DNA replication</keyword>
<organism evidence="3 4">
    <name type="scientific">Enterobacter cancerogenus</name>
    <dbReference type="NCBI Taxonomy" id="69218"/>
    <lineage>
        <taxon>Bacteria</taxon>
        <taxon>Pseudomonadati</taxon>
        <taxon>Pseudomonadota</taxon>
        <taxon>Gammaproteobacteria</taxon>
        <taxon>Enterobacterales</taxon>
        <taxon>Enterobacteriaceae</taxon>
        <taxon>Enterobacter</taxon>
        <taxon>Enterobacter cloacae complex</taxon>
    </lineage>
</organism>
<dbReference type="RefSeq" id="WP_137273496.1">
    <property type="nucleotide sequence ID" value="NZ_QGAL01000013.1"/>
</dbReference>
<sequence>MNSAKTLALTAYRQVKNPFPKFVAPKNKGSNEEKATLPFNKKLMAKAEGFTRRYDFTLHVAFARSQGKRFRMPPVLRLRAIEALLQGICYHYDPLINRVNASLTTIAMECGLATETKKSGLSITRATRALRSLAEDFGLVTYSEKTFDPEIGCYMPTDITFTGAFFEALDVSPEAVAAARNGRAEWKNKQRERRGHSRLDIGDLISQGWSKFHSRFKENRLK</sequence>
<dbReference type="Proteomes" id="UP000306327">
    <property type="component" value="Unassembled WGS sequence"/>
</dbReference>
<dbReference type="NCBIfam" id="NF040977">
    <property type="entry name" value="RepA_IncFII_LM"/>
    <property type="match status" value="1"/>
</dbReference>
<dbReference type="AlphaFoldDB" id="A0AB38NYU8"/>
<evidence type="ECO:0000256" key="1">
    <source>
        <dbReference type="ARBA" id="ARBA00019152"/>
    </source>
</evidence>
<evidence type="ECO:0000256" key="2">
    <source>
        <dbReference type="ARBA" id="ARBA00022705"/>
    </source>
</evidence>
<name>A0AB38NYU8_9ENTR</name>
<accession>A0AB38NYU8</accession>
<comment type="caution">
    <text evidence="3">The sequence shown here is derived from an EMBL/GenBank/DDBJ whole genome shotgun (WGS) entry which is preliminary data.</text>
</comment>
<dbReference type="InterPro" id="IPR003446">
    <property type="entry name" value="Plasmid_replication_init_RepA"/>
</dbReference>
<gene>
    <name evidence="3" type="ORF">EcCFBP13530_22710</name>
</gene>
<evidence type="ECO:0000313" key="4">
    <source>
        <dbReference type="Proteomes" id="UP000306327"/>
    </source>
</evidence>
<evidence type="ECO:0000313" key="3">
    <source>
        <dbReference type="EMBL" id="TKK13678.1"/>
    </source>
</evidence>
<dbReference type="GO" id="GO:0006276">
    <property type="term" value="P:plasmid maintenance"/>
    <property type="evidence" value="ECO:0007669"/>
    <property type="project" value="InterPro"/>
</dbReference>
<feature type="non-terminal residue" evidence="3">
    <location>
        <position position="222"/>
    </location>
</feature>
<reference evidence="3 4" key="1">
    <citation type="journal article" date="2019" name="Sci. Rep.">
        <title>Differences in resource use lead to coexistence of seed-transmitted microbial populations.</title>
        <authorList>
            <person name="Torres-Cortes G."/>
            <person name="Garcia B.J."/>
            <person name="Compant S."/>
            <person name="Rezki S."/>
            <person name="Jones P."/>
            <person name="Preveaux A."/>
            <person name="Briand M."/>
            <person name="Roulet A."/>
            <person name="Bouchez O."/>
            <person name="Jacobson D."/>
            <person name="Barret M."/>
        </authorList>
    </citation>
    <scope>NUCLEOTIDE SEQUENCE [LARGE SCALE GENOMIC DNA]</scope>
    <source>
        <strain evidence="3 4">CFBP13530</strain>
    </source>
</reference>
<dbReference type="GO" id="GO:0006260">
    <property type="term" value="P:DNA replication"/>
    <property type="evidence" value="ECO:0007669"/>
    <property type="project" value="UniProtKB-KW"/>
</dbReference>
<dbReference type="Pfam" id="PF02387">
    <property type="entry name" value="IncFII_repA"/>
    <property type="match status" value="1"/>
</dbReference>